<feature type="signal peptide" evidence="1">
    <location>
        <begin position="1"/>
        <end position="18"/>
    </location>
</feature>
<dbReference type="InterPro" id="IPR011990">
    <property type="entry name" value="TPR-like_helical_dom_sf"/>
</dbReference>
<name>A0A373FBH0_COMTE</name>
<gene>
    <name evidence="2" type="ORF">DZC30_19780</name>
</gene>
<organism evidence="2 3">
    <name type="scientific">Comamonas testosteroni</name>
    <name type="common">Pseudomonas testosteroni</name>
    <dbReference type="NCBI Taxonomy" id="285"/>
    <lineage>
        <taxon>Bacteria</taxon>
        <taxon>Pseudomonadati</taxon>
        <taxon>Pseudomonadota</taxon>
        <taxon>Betaproteobacteria</taxon>
        <taxon>Burkholderiales</taxon>
        <taxon>Comamonadaceae</taxon>
        <taxon>Comamonas</taxon>
    </lineage>
</organism>
<dbReference type="Gene3D" id="1.25.40.10">
    <property type="entry name" value="Tetratricopeptide repeat domain"/>
    <property type="match status" value="1"/>
</dbReference>
<comment type="caution">
    <text evidence="2">The sequence shown here is derived from an EMBL/GenBank/DDBJ whole genome shotgun (WGS) entry which is preliminary data.</text>
</comment>
<reference evidence="2 3" key="1">
    <citation type="submission" date="2018-08" db="EMBL/GenBank/DDBJ databases">
        <title>Comamonas testosteroni strain SWCO2.</title>
        <authorList>
            <person name="Jiang N."/>
            <person name="Zhang X.Z."/>
        </authorList>
    </citation>
    <scope>NUCLEOTIDE SEQUENCE [LARGE SCALE GENOMIC DNA]</scope>
    <source>
        <strain evidence="2 3">SWCO2</strain>
    </source>
</reference>
<sequence>MLAALLGSMGMAWAQAWAQVPALTGDAGRYVDQAYQAYAQKDFARALQQARAARKLRPDVVRLQELVLMAETAAEQTNTPKAAEPSAQQRAQQLAQQSYEKVMQSRQDASLIPWARSFIWQALQYDKQPLQWHVLAVRLALVQGQWGDAVFGADAGLQLHPGEPALVQAKAFALQQKGQARQAFALLKQMLGTNGLSADDRVSLLLQAADTALEAGQFEQGLAEVRQLQALQVPGAKERQQLLKAGVALPLAMPAPELGCNEQAICVARYALDIEQGLFNAAQVAAQKQQWPLVQTVAGQLVQLKSTRGLYWQWLIGAQLGQGMTQAARTSAQLAMKALDAKSSGLNAAEMAQIAQIAQIAGQS</sequence>
<dbReference type="Proteomes" id="UP000261948">
    <property type="component" value="Unassembled WGS sequence"/>
</dbReference>
<evidence type="ECO:0000313" key="2">
    <source>
        <dbReference type="EMBL" id="RGE40759.1"/>
    </source>
</evidence>
<evidence type="ECO:0000313" key="3">
    <source>
        <dbReference type="Proteomes" id="UP000261948"/>
    </source>
</evidence>
<evidence type="ECO:0008006" key="4">
    <source>
        <dbReference type="Google" id="ProtNLM"/>
    </source>
</evidence>
<dbReference type="EMBL" id="QURR01000033">
    <property type="protein sequence ID" value="RGE40759.1"/>
    <property type="molecule type" value="Genomic_DNA"/>
</dbReference>
<proteinExistence type="predicted"/>
<dbReference type="SUPFAM" id="SSF48452">
    <property type="entry name" value="TPR-like"/>
    <property type="match status" value="1"/>
</dbReference>
<accession>A0A373FBH0</accession>
<feature type="chain" id="PRO_5017010473" description="Tetratricopeptide repeat protein" evidence="1">
    <location>
        <begin position="19"/>
        <end position="364"/>
    </location>
</feature>
<keyword evidence="1" id="KW-0732">Signal</keyword>
<keyword evidence="3" id="KW-1185">Reference proteome</keyword>
<evidence type="ECO:0000256" key="1">
    <source>
        <dbReference type="SAM" id="SignalP"/>
    </source>
</evidence>
<protein>
    <recommendedName>
        <fullName evidence="4">Tetratricopeptide repeat protein</fullName>
    </recommendedName>
</protein>
<dbReference type="AlphaFoldDB" id="A0A373FBH0"/>